<feature type="region of interest" description="Disordered" evidence="1">
    <location>
        <begin position="25"/>
        <end position="56"/>
    </location>
</feature>
<dbReference type="STRING" id="155974.SAMN04487818_103100"/>
<dbReference type="InterPro" id="IPR024520">
    <property type="entry name" value="DUF3558"/>
</dbReference>
<dbReference type="EMBL" id="FOGI01000003">
    <property type="protein sequence ID" value="SER38667.1"/>
    <property type="molecule type" value="Genomic_DNA"/>
</dbReference>
<evidence type="ECO:0000313" key="3">
    <source>
        <dbReference type="Proteomes" id="UP000199051"/>
    </source>
</evidence>
<dbReference type="Pfam" id="PF12079">
    <property type="entry name" value="DUF3558"/>
    <property type="match status" value="1"/>
</dbReference>
<protein>
    <recommendedName>
        <fullName evidence="4">DUF3558 domain-containing protein</fullName>
    </recommendedName>
</protein>
<dbReference type="RefSeq" id="WP_092775574.1">
    <property type="nucleotide sequence ID" value="NZ_FOGI01000003.1"/>
</dbReference>
<keyword evidence="3" id="KW-1185">Reference proteome</keyword>
<sequence length="329" mass="34642">MRGSLSLIAAGAALALVAGCGASVDLSKSTSPRRTVPAGSGFEPTTSAPGPTGTVDPEVLRRVDPCGLLDEDTLKPLGQPAESRLRDFSQCSNYMKDSEGKELNFTLSVGDLTIGQPDAGSEIDGLPYVQSELEDKSACFATAITETNPNRGITVQVGRRDKGNLCVPGKAVLHSALAKIRKSPPQLELAKNTLVELEPCTLISETVIATAVGANSRKRPSGAHACSWNGDGVSFMLTFRIGVRPDTIADSAGTTPINLGDGVTAQQKPDKDGARCRVEWAHAAFPGDDERAEVVALDYSRYSDKVAGEDPCAKVQTVAKSLIPRLPKR</sequence>
<organism evidence="2 3">
    <name type="scientific">Actinokineospora terrae</name>
    <dbReference type="NCBI Taxonomy" id="155974"/>
    <lineage>
        <taxon>Bacteria</taxon>
        <taxon>Bacillati</taxon>
        <taxon>Actinomycetota</taxon>
        <taxon>Actinomycetes</taxon>
        <taxon>Pseudonocardiales</taxon>
        <taxon>Pseudonocardiaceae</taxon>
        <taxon>Actinokineospora</taxon>
    </lineage>
</organism>
<evidence type="ECO:0000256" key="1">
    <source>
        <dbReference type="SAM" id="MobiDB-lite"/>
    </source>
</evidence>
<name>A0A1H9NSB1_9PSEU</name>
<dbReference type="Proteomes" id="UP000199051">
    <property type="component" value="Unassembled WGS sequence"/>
</dbReference>
<proteinExistence type="predicted"/>
<evidence type="ECO:0008006" key="4">
    <source>
        <dbReference type="Google" id="ProtNLM"/>
    </source>
</evidence>
<dbReference type="AlphaFoldDB" id="A0A1H9NSB1"/>
<gene>
    <name evidence="2" type="ORF">SAMN04487818_103100</name>
</gene>
<dbReference type="PROSITE" id="PS51257">
    <property type="entry name" value="PROKAR_LIPOPROTEIN"/>
    <property type="match status" value="1"/>
</dbReference>
<accession>A0A1H9NSB1</accession>
<reference evidence="3" key="1">
    <citation type="submission" date="2016-10" db="EMBL/GenBank/DDBJ databases">
        <authorList>
            <person name="Varghese N."/>
            <person name="Submissions S."/>
        </authorList>
    </citation>
    <scope>NUCLEOTIDE SEQUENCE [LARGE SCALE GENOMIC DNA]</scope>
    <source>
        <strain evidence="3">DSM 44260</strain>
    </source>
</reference>
<evidence type="ECO:0000313" key="2">
    <source>
        <dbReference type="EMBL" id="SER38667.1"/>
    </source>
</evidence>